<evidence type="ECO:0000313" key="2">
    <source>
        <dbReference type="Proteomes" id="UP001056120"/>
    </source>
</evidence>
<name>A0ACB9JY26_9ASTR</name>
<dbReference type="EMBL" id="CM042019">
    <property type="protein sequence ID" value="KAI3824955.1"/>
    <property type="molecule type" value="Genomic_DNA"/>
</dbReference>
<proteinExistence type="predicted"/>
<gene>
    <name evidence="1" type="ORF">L1987_06428</name>
</gene>
<dbReference type="Proteomes" id="UP001056120">
    <property type="component" value="Linkage Group LG02"/>
</dbReference>
<protein>
    <submittedName>
        <fullName evidence="1">Uncharacterized protein</fullName>
    </submittedName>
</protein>
<accession>A0ACB9JY26</accession>
<reference evidence="1 2" key="2">
    <citation type="journal article" date="2022" name="Mol. Ecol. Resour.">
        <title>The genomes of chicory, endive, great burdock and yacon provide insights into Asteraceae paleo-polyploidization history and plant inulin production.</title>
        <authorList>
            <person name="Fan W."/>
            <person name="Wang S."/>
            <person name="Wang H."/>
            <person name="Wang A."/>
            <person name="Jiang F."/>
            <person name="Liu H."/>
            <person name="Zhao H."/>
            <person name="Xu D."/>
            <person name="Zhang Y."/>
        </authorList>
    </citation>
    <scope>NUCLEOTIDE SEQUENCE [LARGE SCALE GENOMIC DNA]</scope>
    <source>
        <strain evidence="2">cv. Yunnan</strain>
        <tissue evidence="1">Leaves</tissue>
    </source>
</reference>
<organism evidence="1 2">
    <name type="scientific">Smallanthus sonchifolius</name>
    <dbReference type="NCBI Taxonomy" id="185202"/>
    <lineage>
        <taxon>Eukaryota</taxon>
        <taxon>Viridiplantae</taxon>
        <taxon>Streptophyta</taxon>
        <taxon>Embryophyta</taxon>
        <taxon>Tracheophyta</taxon>
        <taxon>Spermatophyta</taxon>
        <taxon>Magnoliopsida</taxon>
        <taxon>eudicotyledons</taxon>
        <taxon>Gunneridae</taxon>
        <taxon>Pentapetalae</taxon>
        <taxon>asterids</taxon>
        <taxon>campanulids</taxon>
        <taxon>Asterales</taxon>
        <taxon>Asteraceae</taxon>
        <taxon>Asteroideae</taxon>
        <taxon>Heliantheae alliance</taxon>
        <taxon>Millerieae</taxon>
        <taxon>Smallanthus</taxon>
    </lineage>
</organism>
<evidence type="ECO:0000313" key="1">
    <source>
        <dbReference type="EMBL" id="KAI3824955.1"/>
    </source>
</evidence>
<reference evidence="2" key="1">
    <citation type="journal article" date="2022" name="Mol. Ecol. Resour.">
        <title>The genomes of chicory, endive, great burdock and yacon provide insights into Asteraceae palaeo-polyploidization history and plant inulin production.</title>
        <authorList>
            <person name="Fan W."/>
            <person name="Wang S."/>
            <person name="Wang H."/>
            <person name="Wang A."/>
            <person name="Jiang F."/>
            <person name="Liu H."/>
            <person name="Zhao H."/>
            <person name="Xu D."/>
            <person name="Zhang Y."/>
        </authorList>
    </citation>
    <scope>NUCLEOTIDE SEQUENCE [LARGE SCALE GENOMIC DNA]</scope>
    <source>
        <strain evidence="2">cv. Yunnan</strain>
    </source>
</reference>
<keyword evidence="2" id="KW-1185">Reference proteome</keyword>
<sequence>MEITVEGRQQEVEESAKVYWKKVTLLALDCGGITGCGRMAKLKDVKLIPNLHNLCSTEGFNLKFRYIGGRWVWIMFENEDTCDRFRACKELDFIFCDFVPLSLSFVPGERMDLNEPLSIGKACILTPSKKPISEEISVDLDGTSFEVWVKEIGTWAPNIGESVDGSDSESDFESIQENVDVSPVEHLVNATSEDPFSLYKVIDELNHLEHKSPNDAILKDDNDRSDPCSASPSVSGPSKPPCYEQKLNKDDELGISPSAISTGSVKKPGGSNGGSFINDLSLVIQMGKVLGYDMAGCSDVLGNMINRMSVKMVDQ</sequence>
<comment type="caution">
    <text evidence="1">The sequence shown here is derived from an EMBL/GenBank/DDBJ whole genome shotgun (WGS) entry which is preliminary data.</text>
</comment>